<dbReference type="InterPro" id="IPR001645">
    <property type="entry name" value="Folylpolyglutamate_synth"/>
</dbReference>
<dbReference type="PIRSF" id="PIRSF001563">
    <property type="entry name" value="Folylpolyglu_synth"/>
    <property type="match status" value="1"/>
</dbReference>
<reference evidence="25 26" key="2">
    <citation type="submission" date="2020-06" db="EMBL/GenBank/DDBJ databases">
        <title>Halomonas songnenensis sp. nov., a moderately halophilic bacterium isolated from saline and alkaline soils.</title>
        <authorList>
            <person name="Jiang J."/>
            <person name="Pan Y."/>
        </authorList>
    </citation>
    <scope>NUCLEOTIDE SEQUENCE [LARGE SCALE GENOMIC DNA]</scope>
    <source>
        <strain evidence="25 26">TBZ9</strain>
    </source>
</reference>
<keyword evidence="15" id="KW-0289">Folate biosynthesis</keyword>
<evidence type="ECO:0000256" key="12">
    <source>
        <dbReference type="ARBA" id="ARBA00022741"/>
    </source>
</evidence>
<comment type="catalytic activity">
    <reaction evidence="19">
        <text>(6S)-5,6,7,8-tetrahydrofolyl-(gamma-L-Glu)(n) + L-glutamate + ATP = (6S)-5,6,7,8-tetrahydrofolyl-(gamma-L-Glu)(n+1) + ADP + phosphate + H(+)</text>
        <dbReference type="Rhea" id="RHEA:10580"/>
        <dbReference type="Rhea" id="RHEA-COMP:14738"/>
        <dbReference type="Rhea" id="RHEA-COMP:14740"/>
        <dbReference type="ChEBI" id="CHEBI:15378"/>
        <dbReference type="ChEBI" id="CHEBI:29985"/>
        <dbReference type="ChEBI" id="CHEBI:30616"/>
        <dbReference type="ChEBI" id="CHEBI:43474"/>
        <dbReference type="ChEBI" id="CHEBI:141005"/>
        <dbReference type="ChEBI" id="CHEBI:456216"/>
        <dbReference type="EC" id="6.3.2.17"/>
    </reaction>
</comment>
<evidence type="ECO:0000256" key="9">
    <source>
        <dbReference type="ARBA" id="ARBA00019357"/>
    </source>
</evidence>
<dbReference type="Gene3D" id="3.40.1190.10">
    <property type="entry name" value="Mur-like, catalytic domain"/>
    <property type="match status" value="1"/>
</dbReference>
<keyword evidence="10 23" id="KW-0436">Ligase</keyword>
<evidence type="ECO:0000256" key="3">
    <source>
        <dbReference type="ARBA" id="ARBA00004799"/>
    </source>
</evidence>
<comment type="subunit">
    <text evidence="6">Monomer.</text>
</comment>
<evidence type="ECO:0000256" key="13">
    <source>
        <dbReference type="ARBA" id="ARBA00022840"/>
    </source>
</evidence>
<evidence type="ECO:0000256" key="19">
    <source>
        <dbReference type="ARBA" id="ARBA00047493"/>
    </source>
</evidence>
<evidence type="ECO:0000256" key="15">
    <source>
        <dbReference type="ARBA" id="ARBA00022909"/>
    </source>
</evidence>
<dbReference type="GO" id="GO:0008841">
    <property type="term" value="F:dihydrofolate synthase activity"/>
    <property type="evidence" value="ECO:0007669"/>
    <property type="project" value="UniProtKB-EC"/>
</dbReference>
<dbReference type="Gene3D" id="3.90.190.20">
    <property type="entry name" value="Mur ligase, C-terminal domain"/>
    <property type="match status" value="1"/>
</dbReference>
<dbReference type="FunFam" id="3.40.1190.10:FF:000004">
    <property type="entry name" value="Dihydrofolate synthase/folylpolyglutamate synthase"/>
    <property type="match status" value="1"/>
</dbReference>
<comment type="catalytic activity">
    <reaction evidence="22">
        <text>7,8-dihydropteroate + L-glutamate + ATP = 7,8-dihydrofolate + ADP + phosphate + H(+)</text>
        <dbReference type="Rhea" id="RHEA:23584"/>
        <dbReference type="ChEBI" id="CHEBI:15378"/>
        <dbReference type="ChEBI" id="CHEBI:17839"/>
        <dbReference type="ChEBI" id="CHEBI:29985"/>
        <dbReference type="ChEBI" id="CHEBI:30616"/>
        <dbReference type="ChEBI" id="CHEBI:43474"/>
        <dbReference type="ChEBI" id="CHEBI:57451"/>
        <dbReference type="ChEBI" id="CHEBI:456216"/>
        <dbReference type="EC" id="6.3.2.12"/>
    </reaction>
</comment>
<comment type="pathway">
    <text evidence="4">Cofactor biosynthesis; tetrahydrofolylpolyglutamate biosynthesis.</text>
</comment>
<evidence type="ECO:0000313" key="25">
    <source>
        <dbReference type="EMBL" id="NOG32173.1"/>
    </source>
</evidence>
<keyword evidence="13 23" id="KW-0067">ATP-binding</keyword>
<evidence type="ECO:0000256" key="18">
    <source>
        <dbReference type="ARBA" id="ARBA00032510"/>
    </source>
</evidence>
<dbReference type="UniPathway" id="UPA00077">
    <property type="reaction ID" value="UER00157"/>
</dbReference>
<evidence type="ECO:0000256" key="10">
    <source>
        <dbReference type="ARBA" id="ARBA00022598"/>
    </source>
</evidence>
<comment type="similarity">
    <text evidence="5 23">Belongs to the folylpolyglutamate synthase family.</text>
</comment>
<dbReference type="InterPro" id="IPR004101">
    <property type="entry name" value="Mur_ligase_C"/>
</dbReference>
<evidence type="ECO:0000256" key="4">
    <source>
        <dbReference type="ARBA" id="ARBA00005150"/>
    </source>
</evidence>
<keyword evidence="26" id="KW-1185">Reference proteome</keyword>
<evidence type="ECO:0000256" key="17">
    <source>
        <dbReference type="ARBA" id="ARBA00030592"/>
    </source>
</evidence>
<dbReference type="Proteomes" id="UP000588806">
    <property type="component" value="Unassembled WGS sequence"/>
</dbReference>
<gene>
    <name evidence="25" type="primary">folC</name>
    <name evidence="25" type="ORF">HLB35_11150</name>
</gene>
<dbReference type="PANTHER" id="PTHR11136:SF0">
    <property type="entry name" value="DIHYDROFOLATE SYNTHETASE-RELATED"/>
    <property type="match status" value="1"/>
</dbReference>
<evidence type="ECO:0000256" key="22">
    <source>
        <dbReference type="ARBA" id="ARBA00049161"/>
    </source>
</evidence>
<comment type="function">
    <text evidence="2">Functions in two distinct reactions of the de novo folate biosynthetic pathway. Catalyzes the addition of a glutamate residue to dihydropteroate (7,8-dihydropteroate or H2Pte) to form dihydrofolate (7,8-dihydrofolate monoglutamate or H2Pte-Glu). Also catalyzes successive additions of L-glutamate to tetrahydrofolate or 10-formyltetrahydrofolate or 5,10-methylenetetrahydrofolate, leading to folylpolyglutamate derivatives.</text>
</comment>
<sequence length="427" mass="45547">MARSLAAWLDYLEQLHPVGIDMGLERVADVARRMQLLDHPIAPRVVTVAGTNGKGSTLAMMTAVAAAHGMRVGTYTSPHLVRYNERVTLLGNEASDEQLVAGFEQVEAARCRSPEISLTYFEAGTLCALWCLAQARLDIVFLEVGLGGRLDAVNIIDADVAIVTTIALDHANFLGTDLAQIGREKAGVFRSGRPAVLGSQCLPGSVADTARKLGAPLYELGSTFERSSVESELWQWQGENPDGQRLTLYNLPDPGLPLDNAATALQALMLAGCDLNAETTRQALGKVVLSGRMQWIGQWCLDVGHNPHAAAYLAKRLGAQANGRLWCVIGMLDDKDIEGVVAHLIPVVTDWICVGLSGPRGRSAQSLAVEIERQGGFVHGCAATPVLGAEGLKGKLMPEDRVLATGFFTVGELLAIDLPQATCAKPV</sequence>
<evidence type="ECO:0000256" key="1">
    <source>
        <dbReference type="ARBA" id="ARBA00001946"/>
    </source>
</evidence>
<comment type="catalytic activity">
    <reaction evidence="20">
        <text>10-formyltetrahydrofolyl-(gamma-L-Glu)(n) + L-glutamate + ATP = 10-formyltetrahydrofolyl-(gamma-L-Glu)(n+1) + ADP + phosphate + H(+)</text>
        <dbReference type="Rhea" id="RHEA:51904"/>
        <dbReference type="Rhea" id="RHEA-COMP:13088"/>
        <dbReference type="Rhea" id="RHEA-COMP:14300"/>
        <dbReference type="ChEBI" id="CHEBI:15378"/>
        <dbReference type="ChEBI" id="CHEBI:29985"/>
        <dbReference type="ChEBI" id="CHEBI:30616"/>
        <dbReference type="ChEBI" id="CHEBI:43474"/>
        <dbReference type="ChEBI" id="CHEBI:134413"/>
        <dbReference type="ChEBI" id="CHEBI:456216"/>
        <dbReference type="EC" id="6.3.2.17"/>
    </reaction>
</comment>
<evidence type="ECO:0000256" key="20">
    <source>
        <dbReference type="ARBA" id="ARBA00047808"/>
    </source>
</evidence>
<comment type="pathway">
    <text evidence="3">Cofactor biosynthesis; tetrahydrofolate biosynthesis; 7,8-dihydrofolate from 2-amino-4-hydroxy-6-hydroxymethyl-7,8-dihydropteridine diphosphate and 4-aminobenzoate: step 2/2.</text>
</comment>
<evidence type="ECO:0000256" key="23">
    <source>
        <dbReference type="PIRNR" id="PIRNR001563"/>
    </source>
</evidence>
<dbReference type="EMBL" id="JABFHI010000004">
    <property type="protein sequence ID" value="NOG32173.1"/>
    <property type="molecule type" value="Genomic_DNA"/>
</dbReference>
<evidence type="ECO:0000256" key="5">
    <source>
        <dbReference type="ARBA" id="ARBA00008276"/>
    </source>
</evidence>
<dbReference type="GO" id="GO:0046656">
    <property type="term" value="P:folic acid biosynthetic process"/>
    <property type="evidence" value="ECO:0007669"/>
    <property type="project" value="UniProtKB-KW"/>
</dbReference>
<dbReference type="GO" id="GO:0046872">
    <property type="term" value="F:metal ion binding"/>
    <property type="evidence" value="ECO:0007669"/>
    <property type="project" value="UniProtKB-KW"/>
</dbReference>
<dbReference type="GO" id="GO:0005524">
    <property type="term" value="F:ATP binding"/>
    <property type="evidence" value="ECO:0007669"/>
    <property type="project" value="UniProtKB-KW"/>
</dbReference>
<dbReference type="GO" id="GO:0005737">
    <property type="term" value="C:cytoplasm"/>
    <property type="evidence" value="ECO:0007669"/>
    <property type="project" value="TreeGrafter"/>
</dbReference>
<evidence type="ECO:0000256" key="14">
    <source>
        <dbReference type="ARBA" id="ARBA00022842"/>
    </source>
</evidence>
<comment type="catalytic activity">
    <reaction evidence="21">
        <text>(6R)-5,10-methylenetetrahydrofolyl-(gamma-L-Glu)(n) + L-glutamate + ATP = (6R)-5,10-methylenetetrahydrofolyl-(gamma-L-Glu)(n+1) + ADP + phosphate + H(+)</text>
        <dbReference type="Rhea" id="RHEA:51912"/>
        <dbReference type="Rhea" id="RHEA-COMP:13257"/>
        <dbReference type="Rhea" id="RHEA-COMP:13258"/>
        <dbReference type="ChEBI" id="CHEBI:15378"/>
        <dbReference type="ChEBI" id="CHEBI:29985"/>
        <dbReference type="ChEBI" id="CHEBI:30616"/>
        <dbReference type="ChEBI" id="CHEBI:43474"/>
        <dbReference type="ChEBI" id="CHEBI:136572"/>
        <dbReference type="ChEBI" id="CHEBI:456216"/>
        <dbReference type="EC" id="6.3.2.17"/>
    </reaction>
</comment>
<dbReference type="EC" id="6.3.2.17" evidence="8"/>
<dbReference type="NCBIfam" id="TIGR01499">
    <property type="entry name" value="folC"/>
    <property type="match status" value="1"/>
</dbReference>
<comment type="caution">
    <text evidence="25">The sequence shown here is derived from an EMBL/GenBank/DDBJ whole genome shotgun (WGS) entry which is preliminary data.</text>
</comment>
<dbReference type="SUPFAM" id="SSF53244">
    <property type="entry name" value="MurD-like peptide ligases, peptide-binding domain"/>
    <property type="match status" value="1"/>
</dbReference>
<evidence type="ECO:0000259" key="24">
    <source>
        <dbReference type="Pfam" id="PF02875"/>
    </source>
</evidence>
<evidence type="ECO:0000256" key="11">
    <source>
        <dbReference type="ARBA" id="ARBA00022723"/>
    </source>
</evidence>
<feature type="domain" description="Mur ligase C-terminal" evidence="24">
    <location>
        <begin position="291"/>
        <end position="406"/>
    </location>
</feature>
<dbReference type="EC" id="6.3.2.12" evidence="7"/>
<evidence type="ECO:0000256" key="2">
    <source>
        <dbReference type="ARBA" id="ARBA00002714"/>
    </source>
</evidence>
<dbReference type="GO" id="GO:0004326">
    <property type="term" value="F:tetrahydrofolylpolyglutamate synthase activity"/>
    <property type="evidence" value="ECO:0007669"/>
    <property type="project" value="UniProtKB-EC"/>
</dbReference>
<dbReference type="AlphaFoldDB" id="A0A7Y3XBB9"/>
<evidence type="ECO:0000256" key="7">
    <source>
        <dbReference type="ARBA" id="ARBA00013023"/>
    </source>
</evidence>
<protein>
    <recommendedName>
        <fullName evidence="9">Dihydrofolate synthase/folylpolyglutamate synthase</fullName>
        <ecNumber evidence="7">6.3.2.12</ecNumber>
        <ecNumber evidence="8">6.3.2.17</ecNumber>
    </recommendedName>
    <alternativeName>
        <fullName evidence="18">Folylpoly-gamma-glutamate synthetase-dihydrofolate synthetase</fullName>
    </alternativeName>
    <alternativeName>
        <fullName evidence="16">Folylpolyglutamate synthetase</fullName>
    </alternativeName>
    <alternativeName>
        <fullName evidence="17">Tetrahydrofolylpolyglutamate synthase</fullName>
    </alternativeName>
</protein>
<dbReference type="RefSeq" id="WP_171702783.1">
    <property type="nucleotide sequence ID" value="NZ_JABFHI010000004.1"/>
</dbReference>
<keyword evidence="11" id="KW-0479">Metal-binding</keyword>
<proteinExistence type="inferred from homology"/>
<dbReference type="GO" id="GO:0046654">
    <property type="term" value="P:tetrahydrofolate biosynthetic process"/>
    <property type="evidence" value="ECO:0007669"/>
    <property type="project" value="UniProtKB-UniPathway"/>
</dbReference>
<evidence type="ECO:0000256" key="6">
    <source>
        <dbReference type="ARBA" id="ARBA00011245"/>
    </source>
</evidence>
<evidence type="ECO:0000256" key="21">
    <source>
        <dbReference type="ARBA" id="ARBA00049035"/>
    </source>
</evidence>
<dbReference type="SUPFAM" id="SSF53623">
    <property type="entry name" value="MurD-like peptide ligases, catalytic domain"/>
    <property type="match status" value="1"/>
</dbReference>
<dbReference type="InterPro" id="IPR036615">
    <property type="entry name" value="Mur_ligase_C_dom_sf"/>
</dbReference>
<dbReference type="PANTHER" id="PTHR11136">
    <property type="entry name" value="FOLYLPOLYGLUTAMATE SYNTHASE-RELATED"/>
    <property type="match status" value="1"/>
</dbReference>
<dbReference type="NCBIfam" id="NF008101">
    <property type="entry name" value="PRK10846.1"/>
    <property type="match status" value="1"/>
</dbReference>
<organism evidence="25 26">
    <name type="scientific">Vreelandella azerica</name>
    <dbReference type="NCBI Taxonomy" id="2732867"/>
    <lineage>
        <taxon>Bacteria</taxon>
        <taxon>Pseudomonadati</taxon>
        <taxon>Pseudomonadota</taxon>
        <taxon>Gammaproteobacteria</taxon>
        <taxon>Oceanospirillales</taxon>
        <taxon>Halomonadaceae</taxon>
        <taxon>Vreelandella</taxon>
    </lineage>
</organism>
<evidence type="ECO:0000313" key="26">
    <source>
        <dbReference type="Proteomes" id="UP000588806"/>
    </source>
</evidence>
<dbReference type="InterPro" id="IPR036565">
    <property type="entry name" value="Mur-like_cat_sf"/>
</dbReference>
<reference evidence="25 26" key="1">
    <citation type="submission" date="2020-05" db="EMBL/GenBank/DDBJ databases">
        <authorList>
            <person name="Ruan W."/>
            <person name="Jeon C.O."/>
            <person name="Chun B.H."/>
        </authorList>
    </citation>
    <scope>NUCLEOTIDE SEQUENCE [LARGE SCALE GENOMIC DNA]</scope>
    <source>
        <strain evidence="25 26">TBZ9</strain>
    </source>
</reference>
<name>A0A7Y3XBB9_9GAMM</name>
<keyword evidence="14" id="KW-0460">Magnesium</keyword>
<evidence type="ECO:0000256" key="16">
    <source>
        <dbReference type="ARBA" id="ARBA00030048"/>
    </source>
</evidence>
<dbReference type="Pfam" id="PF02875">
    <property type="entry name" value="Mur_ligase_C"/>
    <property type="match status" value="1"/>
</dbReference>
<keyword evidence="12 23" id="KW-0547">Nucleotide-binding</keyword>
<evidence type="ECO:0000256" key="8">
    <source>
        <dbReference type="ARBA" id="ARBA00013025"/>
    </source>
</evidence>
<accession>A0A7Y3XBB9</accession>
<comment type="cofactor">
    <cofactor evidence="1">
        <name>Mg(2+)</name>
        <dbReference type="ChEBI" id="CHEBI:18420"/>
    </cofactor>
</comment>